<organism evidence="5 6">
    <name type="scientific">Persicimonas caeni</name>
    <dbReference type="NCBI Taxonomy" id="2292766"/>
    <lineage>
        <taxon>Bacteria</taxon>
        <taxon>Deltaproteobacteria</taxon>
        <taxon>Bradymonadales</taxon>
        <taxon>Bradymonadaceae</taxon>
        <taxon>Persicimonas</taxon>
    </lineage>
</organism>
<keyword evidence="3" id="KW-0732">Signal</keyword>
<evidence type="ECO:0000313" key="5">
    <source>
        <dbReference type="EMBL" id="QDG50696.1"/>
    </source>
</evidence>
<evidence type="ECO:0000256" key="2">
    <source>
        <dbReference type="SAM" id="MobiDB-lite"/>
    </source>
</evidence>
<feature type="compositionally biased region" description="Basic and acidic residues" evidence="2">
    <location>
        <begin position="425"/>
        <end position="447"/>
    </location>
</feature>
<proteinExistence type="predicted"/>
<dbReference type="InterPro" id="IPR028974">
    <property type="entry name" value="TSP_type-3_rpt"/>
</dbReference>
<evidence type="ECO:0000313" key="6">
    <source>
        <dbReference type="Proteomes" id="UP000315995"/>
    </source>
</evidence>
<feature type="chain" id="PRO_5030106264" description="OmpA-like domain-containing protein" evidence="3">
    <location>
        <begin position="34"/>
        <end position="596"/>
    </location>
</feature>
<dbReference type="Pfam" id="PF00691">
    <property type="entry name" value="OmpA"/>
    <property type="match status" value="1"/>
</dbReference>
<dbReference type="Gene3D" id="3.30.1330.60">
    <property type="entry name" value="OmpA-like domain"/>
    <property type="match status" value="1"/>
</dbReference>
<dbReference type="InterPro" id="IPR006665">
    <property type="entry name" value="OmpA-like"/>
</dbReference>
<feature type="domain" description="OmpA-like" evidence="4">
    <location>
        <begin position="467"/>
        <end position="587"/>
    </location>
</feature>
<gene>
    <name evidence="5" type="ORF">FIV42_08125</name>
</gene>
<keyword evidence="1" id="KW-0472">Membrane</keyword>
<dbReference type="Proteomes" id="UP000315995">
    <property type="component" value="Chromosome"/>
</dbReference>
<dbReference type="Gene3D" id="4.10.1080.10">
    <property type="entry name" value="TSP type-3 repeat"/>
    <property type="match status" value="1"/>
</dbReference>
<name>A0A4Y6PQV3_PERCE</name>
<dbReference type="PANTHER" id="PTHR30329">
    <property type="entry name" value="STATOR ELEMENT OF FLAGELLAR MOTOR COMPLEX"/>
    <property type="match status" value="1"/>
</dbReference>
<dbReference type="GO" id="GO:0016020">
    <property type="term" value="C:membrane"/>
    <property type="evidence" value="ECO:0007669"/>
    <property type="project" value="UniProtKB-UniRule"/>
</dbReference>
<evidence type="ECO:0000256" key="3">
    <source>
        <dbReference type="SAM" id="SignalP"/>
    </source>
</evidence>
<dbReference type="AlphaFoldDB" id="A0A4Y6PQV3"/>
<reference evidence="5 6" key="1">
    <citation type="submission" date="2019-06" db="EMBL/GenBank/DDBJ databases">
        <title>Persicimonas caeni gen. nov., sp. nov., a predatory bacterium isolated from solar saltern.</title>
        <authorList>
            <person name="Wang S."/>
        </authorList>
    </citation>
    <scope>NUCLEOTIDE SEQUENCE [LARGE SCALE GENOMIC DNA]</scope>
    <source>
        <strain evidence="5 6">YN101</strain>
    </source>
</reference>
<sequence>MMIACPKSRSSSASHKVLAGLAFLLATAFSAGAAAQDGLQLDVQTFRPAVGPYSIYTVETSPTLGHLEPTGSVFLNYSSEPLVLEPDAGGENVAIIDQQLAMHVLAGVGFFDIAQLDLEVPIYFVNDSEFSDNVEGGVIGDMALRPKVMILSREKFPVGVTGLVDVTLPTGRQESLVGDSSVEVAPGAVVDYRWENVLVAANLGVRIQEDRSVRNIEIGERFEYGLGAEAEFLNGLLLVGGELYGRTEFGDFFGDDVTPLEGLLGAKVVTRSGFSVMAGAGGGIVGGVGAPEFRGFLGLRYAYMETDSDQDGVRDVEDKCRGEAEDIDGFEDADGCPDPDNDEDGVADIEDQCPQTPGPADNNGCPVEGEEAPKGEEGAEADKAGETSMPTEPPSARGPDADNDGVVDANDLCPEQPEDEDGFEDKDGCPDTDNDKDGILDADDKCPNEPGLQTTDGCPPEEQKAVLDGDRIKLTEKVVFEADKAIIDKDSYDLLQQVGLIIRTNPDIKKVEIGAHTDQENMSEEEHQILAEARAEAIQTFLVEGANVPAERLAAKGYGDTEPIIASELPQARAQNRRVEFKVLERAGGEASERTE</sequence>
<evidence type="ECO:0000256" key="1">
    <source>
        <dbReference type="PROSITE-ProRule" id="PRU00473"/>
    </source>
</evidence>
<dbReference type="EMBL" id="CP041186">
    <property type="protein sequence ID" value="QDG50696.1"/>
    <property type="molecule type" value="Genomic_DNA"/>
</dbReference>
<feature type="signal peptide" evidence="3">
    <location>
        <begin position="1"/>
        <end position="33"/>
    </location>
</feature>
<dbReference type="InterPro" id="IPR036737">
    <property type="entry name" value="OmpA-like_sf"/>
</dbReference>
<keyword evidence="6" id="KW-1185">Reference proteome</keyword>
<dbReference type="GO" id="GO:0005509">
    <property type="term" value="F:calcium ion binding"/>
    <property type="evidence" value="ECO:0007669"/>
    <property type="project" value="InterPro"/>
</dbReference>
<dbReference type="SUPFAM" id="SSF103088">
    <property type="entry name" value="OmpA-like"/>
    <property type="match status" value="1"/>
</dbReference>
<evidence type="ECO:0000259" key="4">
    <source>
        <dbReference type="PROSITE" id="PS51123"/>
    </source>
</evidence>
<dbReference type="OrthoDB" id="5484889at2"/>
<feature type="compositionally biased region" description="Basic and acidic residues" evidence="2">
    <location>
        <begin position="371"/>
        <end position="385"/>
    </location>
</feature>
<accession>A0A4Y6PQV3</accession>
<dbReference type="CDD" id="cd07185">
    <property type="entry name" value="OmpA_C-like"/>
    <property type="match status" value="1"/>
</dbReference>
<accession>A0A5B8Y3U2</accession>
<dbReference type="SUPFAM" id="SSF103647">
    <property type="entry name" value="TSP type-3 repeat"/>
    <property type="match status" value="2"/>
</dbReference>
<dbReference type="PROSITE" id="PS51123">
    <property type="entry name" value="OMPA_2"/>
    <property type="match status" value="1"/>
</dbReference>
<feature type="region of interest" description="Disordered" evidence="2">
    <location>
        <begin position="325"/>
        <end position="462"/>
    </location>
</feature>
<dbReference type="PANTHER" id="PTHR30329:SF21">
    <property type="entry name" value="LIPOPROTEIN YIAD-RELATED"/>
    <property type="match status" value="1"/>
</dbReference>
<protein>
    <recommendedName>
        <fullName evidence="4">OmpA-like domain-containing protein</fullName>
    </recommendedName>
</protein>
<dbReference type="InterPro" id="IPR050330">
    <property type="entry name" value="Bact_OuterMem_StrucFunc"/>
</dbReference>
<feature type="compositionally biased region" description="Acidic residues" evidence="2">
    <location>
        <begin position="325"/>
        <end position="351"/>
    </location>
</feature>